<dbReference type="SUPFAM" id="SSF117281">
    <property type="entry name" value="Kelch motif"/>
    <property type="match status" value="2"/>
</dbReference>
<dbReference type="Pfam" id="PF00651">
    <property type="entry name" value="BTB"/>
    <property type="match status" value="1"/>
</dbReference>
<reference evidence="4" key="1">
    <citation type="submission" date="2022-10" db="EMBL/GenBank/DDBJ databases">
        <title>Novel sulphate-reducing endosymbionts in the free-living metamonad Anaeramoeba.</title>
        <authorList>
            <person name="Jerlstrom-Hultqvist J."/>
            <person name="Cepicka I."/>
            <person name="Gallot-Lavallee L."/>
            <person name="Salas-Leiva D."/>
            <person name="Curtis B.A."/>
            <person name="Zahonova K."/>
            <person name="Pipaliya S."/>
            <person name="Dacks J."/>
            <person name="Roger A.J."/>
        </authorList>
    </citation>
    <scope>NUCLEOTIDE SEQUENCE</scope>
    <source>
        <strain evidence="4">BMAN</strain>
    </source>
</reference>
<dbReference type="PANTHER" id="PTHR46376:SF1">
    <property type="entry name" value="LEUCINE-ZIPPER-LIKE TRANSCRIPTIONAL REGULATOR 1"/>
    <property type="match status" value="1"/>
</dbReference>
<evidence type="ECO:0000256" key="1">
    <source>
        <dbReference type="ARBA" id="ARBA00022441"/>
    </source>
</evidence>
<dbReference type="Gene3D" id="2.120.10.80">
    <property type="entry name" value="Kelch-type beta propeller"/>
    <property type="match status" value="2"/>
</dbReference>
<dbReference type="InterPro" id="IPR051568">
    <property type="entry name" value="LZTR1/Attractin"/>
</dbReference>
<dbReference type="Proteomes" id="UP001149090">
    <property type="component" value="Unassembled WGS sequence"/>
</dbReference>
<keyword evidence="1" id="KW-0880">Kelch repeat</keyword>
<keyword evidence="5" id="KW-1185">Reference proteome</keyword>
<gene>
    <name evidence="4" type="ORF">M0811_02072</name>
</gene>
<keyword evidence="2" id="KW-0677">Repeat</keyword>
<protein>
    <submittedName>
        <fullName evidence="4">Leucine-zipper-like transcriptional regulator 1</fullName>
    </submittedName>
</protein>
<dbReference type="Pfam" id="PF01344">
    <property type="entry name" value="Kelch_1"/>
    <property type="match status" value="1"/>
</dbReference>
<feature type="domain" description="BTB" evidence="3">
    <location>
        <begin position="456"/>
        <end position="520"/>
    </location>
</feature>
<name>A0A9Q0LAV7_ANAIG</name>
<evidence type="ECO:0000256" key="2">
    <source>
        <dbReference type="ARBA" id="ARBA00022737"/>
    </source>
</evidence>
<evidence type="ECO:0000313" key="4">
    <source>
        <dbReference type="EMBL" id="KAJ5069502.1"/>
    </source>
</evidence>
<dbReference type="InterPro" id="IPR006652">
    <property type="entry name" value="Kelch_1"/>
</dbReference>
<sequence length="558" mass="64565">MEFTCSKIETEGITVQKRSNHRIIKYGNSLYLFGGRILSGRIETLERLDLETLKWELVTPSSTKSPCARSAHSLDVYKDKFYLLGGISSEDQHLRCLWEFDPRNNTWKELDSSPGGLVDHSTVIYDNKIWAYGGINSNGALYCYDFDTRKWTHKSPSLPFITSSNTAVVYENKMYIFGGFYVVPQASLFTYDFKNDKWEEITDKELLTKNQEYYMSLSQDERVPTKYQDNNKIWPYHRFGHAGLLFRNHILVISGYTTTTDSFFTDVLGFNLETKKWNLLSLSDNPITGRLRHDAAKISSDCVCVFGGFDNNFYQNDLYFLHFESKPTLSVDMKKFYRESILTDFEVFSLDNIPIRAHRSILSARLKLTDQFGNIDVSSQFFWIANKKLKYSQLDSLILYIYSGVFRTRNLSHAEKQQVIEILEKFGLKPDLISFESNYLRLIQDFGNLYENHNSKNFQIHIPSDSKKIIYAHKEILAARTTLYSGMFQCVEDSSNSVPDMSGRTWDALDQLMRFIYSGKKDHIVNLDIANELLDADDFYGLNPDGGLKEHCLSLIEK</sequence>
<dbReference type="EMBL" id="JAPDFW010000103">
    <property type="protein sequence ID" value="KAJ5069502.1"/>
    <property type="molecule type" value="Genomic_DNA"/>
</dbReference>
<dbReference type="GO" id="GO:0005794">
    <property type="term" value="C:Golgi apparatus"/>
    <property type="evidence" value="ECO:0007669"/>
    <property type="project" value="TreeGrafter"/>
</dbReference>
<dbReference type="Gene3D" id="3.30.710.10">
    <property type="entry name" value="Potassium Channel Kv1.1, Chain A"/>
    <property type="match status" value="1"/>
</dbReference>
<evidence type="ECO:0000259" key="3">
    <source>
        <dbReference type="PROSITE" id="PS50097"/>
    </source>
</evidence>
<dbReference type="PANTHER" id="PTHR46376">
    <property type="entry name" value="LEUCINE-ZIPPER-LIKE TRANSCRIPTIONAL REGULATOR 1"/>
    <property type="match status" value="1"/>
</dbReference>
<dbReference type="SMART" id="SM00612">
    <property type="entry name" value="Kelch"/>
    <property type="match status" value="3"/>
</dbReference>
<dbReference type="AlphaFoldDB" id="A0A9Q0LAV7"/>
<dbReference type="OrthoDB" id="45365at2759"/>
<dbReference type="PROSITE" id="PS50097">
    <property type="entry name" value="BTB"/>
    <property type="match status" value="1"/>
</dbReference>
<proteinExistence type="predicted"/>
<dbReference type="InterPro" id="IPR011333">
    <property type="entry name" value="SKP1/BTB/POZ_sf"/>
</dbReference>
<dbReference type="InterPro" id="IPR000210">
    <property type="entry name" value="BTB/POZ_dom"/>
</dbReference>
<comment type="caution">
    <text evidence="4">The sequence shown here is derived from an EMBL/GenBank/DDBJ whole genome shotgun (WGS) entry which is preliminary data.</text>
</comment>
<accession>A0A9Q0LAV7</accession>
<dbReference type="Pfam" id="PF24681">
    <property type="entry name" value="Kelch_KLHDC2_KLHL20_DRC7"/>
    <property type="match status" value="1"/>
</dbReference>
<dbReference type="SUPFAM" id="SSF54695">
    <property type="entry name" value="POZ domain"/>
    <property type="match status" value="1"/>
</dbReference>
<dbReference type="InterPro" id="IPR015915">
    <property type="entry name" value="Kelch-typ_b-propeller"/>
</dbReference>
<evidence type="ECO:0000313" key="5">
    <source>
        <dbReference type="Proteomes" id="UP001149090"/>
    </source>
</evidence>
<organism evidence="4 5">
    <name type="scientific">Anaeramoeba ignava</name>
    <name type="common">Anaerobic marine amoeba</name>
    <dbReference type="NCBI Taxonomy" id="1746090"/>
    <lineage>
        <taxon>Eukaryota</taxon>
        <taxon>Metamonada</taxon>
        <taxon>Anaeramoebidae</taxon>
        <taxon>Anaeramoeba</taxon>
    </lineage>
</organism>